<evidence type="ECO:0000313" key="2">
    <source>
        <dbReference type="Proteomes" id="UP001164653"/>
    </source>
</evidence>
<protein>
    <submittedName>
        <fullName evidence="1">Uncharacterized protein</fullName>
    </submittedName>
</protein>
<dbReference type="RefSeq" id="WP_244818879.1">
    <property type="nucleotide sequence ID" value="NZ_CP112998.1"/>
</dbReference>
<proteinExistence type="predicted"/>
<dbReference type="KEGG" id="dpf:ON006_08625"/>
<keyword evidence="2" id="KW-1185">Reference proteome</keyword>
<reference evidence="1" key="1">
    <citation type="submission" date="2022-11" db="EMBL/GenBank/DDBJ databases">
        <title>Dyadobacter pollutisoli sp. nov., isolated from plastic dumped soil.</title>
        <authorList>
            <person name="Kim J.M."/>
            <person name="Kim K.R."/>
            <person name="Lee J.K."/>
            <person name="Hao L."/>
            <person name="Jeon C.O."/>
        </authorList>
    </citation>
    <scope>NUCLEOTIDE SEQUENCE</scope>
    <source>
        <strain evidence="1">U1</strain>
    </source>
</reference>
<accession>A0A9E8NCA1</accession>
<gene>
    <name evidence="1" type="ORF">ON006_08625</name>
</gene>
<organism evidence="1 2">
    <name type="scientific">Dyadobacter pollutisoli</name>
    <dbReference type="NCBI Taxonomy" id="2910158"/>
    <lineage>
        <taxon>Bacteria</taxon>
        <taxon>Pseudomonadati</taxon>
        <taxon>Bacteroidota</taxon>
        <taxon>Cytophagia</taxon>
        <taxon>Cytophagales</taxon>
        <taxon>Spirosomataceae</taxon>
        <taxon>Dyadobacter</taxon>
    </lineage>
</organism>
<dbReference type="AlphaFoldDB" id="A0A9E8NCA1"/>
<dbReference type="Proteomes" id="UP001164653">
    <property type="component" value="Chromosome"/>
</dbReference>
<dbReference type="EMBL" id="CP112998">
    <property type="protein sequence ID" value="WAC14014.1"/>
    <property type="molecule type" value="Genomic_DNA"/>
</dbReference>
<name>A0A9E8NCA1_9BACT</name>
<sequence length="144" mass="15861">MSDVQNEGAKFNGNLCSDEGLLEVATDLFNKVFGYKKENTQTFFFSAGDILQILSAEDCIGINVCPALDDNPNGNDIFITMALKPLRLEDILESDHKQKVNLAVRPGDPAKCCPTPGFPVAGTRDKKLAHWIKEIQKLQKLPVV</sequence>
<evidence type="ECO:0000313" key="1">
    <source>
        <dbReference type="EMBL" id="WAC14014.1"/>
    </source>
</evidence>